<dbReference type="AlphaFoldDB" id="A0A1G9DM36"/>
<dbReference type="PROSITE" id="PS51257">
    <property type="entry name" value="PROKAR_LIPOPROTEIN"/>
    <property type="match status" value="1"/>
</dbReference>
<evidence type="ECO:0000313" key="1">
    <source>
        <dbReference type="EMBL" id="SDK64631.1"/>
    </source>
</evidence>
<dbReference type="EMBL" id="FNEZ01000016">
    <property type="protein sequence ID" value="SDK64956.1"/>
    <property type="molecule type" value="Genomic_DNA"/>
</dbReference>
<evidence type="ECO:0000313" key="3">
    <source>
        <dbReference type="Proteomes" id="UP000199580"/>
    </source>
</evidence>
<dbReference type="RefSeq" id="WP_091399518.1">
    <property type="nucleotide sequence ID" value="NZ_BKAI01000022.1"/>
</dbReference>
<gene>
    <name evidence="1" type="ORF">SAMN04487935_3845</name>
    <name evidence="2" type="ORF">SAMN04487935_3851</name>
</gene>
<dbReference type="Proteomes" id="UP000199580">
    <property type="component" value="Unassembled WGS sequence"/>
</dbReference>
<organism evidence="2 3">
    <name type="scientific">Flavobacterium noncentrifugens</name>
    <dbReference type="NCBI Taxonomy" id="1128970"/>
    <lineage>
        <taxon>Bacteria</taxon>
        <taxon>Pseudomonadati</taxon>
        <taxon>Bacteroidota</taxon>
        <taxon>Flavobacteriia</taxon>
        <taxon>Flavobacteriales</taxon>
        <taxon>Flavobacteriaceae</taxon>
        <taxon>Flavobacterium</taxon>
    </lineage>
</organism>
<protein>
    <recommendedName>
        <fullName evidence="4">Lipoprotein</fullName>
    </recommendedName>
</protein>
<evidence type="ECO:0008006" key="4">
    <source>
        <dbReference type="Google" id="ProtNLM"/>
    </source>
</evidence>
<dbReference type="EMBL" id="FNEZ01000015">
    <property type="protein sequence ID" value="SDK64631.1"/>
    <property type="molecule type" value="Genomic_DNA"/>
</dbReference>
<keyword evidence="3" id="KW-1185">Reference proteome</keyword>
<evidence type="ECO:0000313" key="2">
    <source>
        <dbReference type="EMBL" id="SDK64956.1"/>
    </source>
</evidence>
<dbReference type="STRING" id="1128970.SAMN04487935_3845"/>
<accession>A0A1G9DM36</accession>
<reference evidence="2 3" key="1">
    <citation type="submission" date="2016-10" db="EMBL/GenBank/DDBJ databases">
        <authorList>
            <person name="de Groot N.N."/>
        </authorList>
    </citation>
    <scope>NUCLEOTIDE SEQUENCE [LARGE SCALE GENOMIC DNA]</scope>
    <source>
        <strain evidence="2 3">CGMCC 1.10076</strain>
    </source>
</reference>
<proteinExistence type="predicted"/>
<name>A0A1G9DM36_9FLAO</name>
<sequence>MNKFILLITSVILFSCKGNSEKEFENFSLSISNQNFNYNLESGVFQIPAINFVDTIKLNKVEKNKISKSFYKYQIDTLNGEKLILPKKPIIMPDFRDLIIVKIKNIEKSKLIISNQIETKSDLNNIENGICKFNEDLIEILSKNPDFKDCMNILKSNYKNIPPSM</sequence>